<keyword evidence="15" id="KW-1185">Reference proteome</keyword>
<dbReference type="PANTHER" id="PTHR43783:SF1">
    <property type="entry name" value="UDP-N-ACETYLGLUCOSAMINE 1-CARBOXYVINYLTRANSFERASE"/>
    <property type="match status" value="1"/>
</dbReference>
<keyword evidence="9 12" id="KW-0961">Cell wall biogenesis/degradation</keyword>
<evidence type="ECO:0000256" key="11">
    <source>
        <dbReference type="ARBA" id="ARBA00047527"/>
    </source>
</evidence>
<name>A0ABT9E1K6_9PROT</name>
<comment type="function">
    <text evidence="12">Cell wall formation. Adds enolpyruvyl to UDP-N-acetylglucosamine.</text>
</comment>
<dbReference type="EMBL" id="JAUTWS010000015">
    <property type="protein sequence ID" value="MDO9710050.1"/>
    <property type="molecule type" value="Genomic_DNA"/>
</dbReference>
<dbReference type="GO" id="GO:0008760">
    <property type="term" value="F:UDP-N-acetylglucosamine 1-carboxyvinyltransferase activity"/>
    <property type="evidence" value="ECO:0007669"/>
    <property type="project" value="UniProtKB-EC"/>
</dbReference>
<evidence type="ECO:0000256" key="9">
    <source>
        <dbReference type="ARBA" id="ARBA00023316"/>
    </source>
</evidence>
<dbReference type="PANTHER" id="PTHR43783">
    <property type="entry name" value="UDP-N-ACETYLGLUCOSAMINE 1-CARBOXYVINYLTRANSFERASE"/>
    <property type="match status" value="1"/>
</dbReference>
<keyword evidence="7 12" id="KW-0573">Peptidoglycan synthesis</keyword>
<evidence type="ECO:0000256" key="4">
    <source>
        <dbReference type="ARBA" id="ARBA00022618"/>
    </source>
</evidence>
<comment type="subcellular location">
    <subcellularLocation>
        <location evidence="1 12">Cytoplasm</location>
    </subcellularLocation>
</comment>
<dbReference type="SUPFAM" id="SSF55205">
    <property type="entry name" value="EPT/RTPC-like"/>
    <property type="match status" value="1"/>
</dbReference>
<organism evidence="14 15">
    <name type="scientific">Paracraurococcus lichenis</name>
    <dbReference type="NCBI Taxonomy" id="3064888"/>
    <lineage>
        <taxon>Bacteria</taxon>
        <taxon>Pseudomonadati</taxon>
        <taxon>Pseudomonadota</taxon>
        <taxon>Alphaproteobacteria</taxon>
        <taxon>Acetobacterales</taxon>
        <taxon>Roseomonadaceae</taxon>
        <taxon>Paracraurococcus</taxon>
    </lineage>
</organism>
<feature type="active site" description="Proton donor" evidence="12">
    <location>
        <position position="117"/>
    </location>
</feature>
<dbReference type="NCBIfam" id="NF006873">
    <property type="entry name" value="PRK09369.1"/>
    <property type="match status" value="1"/>
</dbReference>
<feature type="binding site" evidence="12">
    <location>
        <begin position="22"/>
        <end position="23"/>
    </location>
    <ligand>
        <name>phosphoenolpyruvate</name>
        <dbReference type="ChEBI" id="CHEBI:58702"/>
    </ligand>
</feature>
<dbReference type="NCBIfam" id="TIGR01072">
    <property type="entry name" value="murA"/>
    <property type="match status" value="1"/>
</dbReference>
<dbReference type="CDD" id="cd01555">
    <property type="entry name" value="UdpNAET"/>
    <property type="match status" value="1"/>
</dbReference>
<comment type="caution">
    <text evidence="12">Lacks conserved residue(s) required for the propagation of feature annotation.</text>
</comment>
<reference evidence="14 15" key="1">
    <citation type="submission" date="2023-08" db="EMBL/GenBank/DDBJ databases">
        <title>The draft genome sequence of Paracraurococcus sp. LOR1-02.</title>
        <authorList>
            <person name="Kingkaew E."/>
            <person name="Tanasupawat S."/>
        </authorList>
    </citation>
    <scope>NUCLEOTIDE SEQUENCE [LARGE SCALE GENOMIC DNA]</scope>
    <source>
        <strain evidence="14 15">LOR1-02</strain>
    </source>
</reference>
<evidence type="ECO:0000256" key="7">
    <source>
        <dbReference type="ARBA" id="ARBA00022984"/>
    </source>
</evidence>
<dbReference type="InterPro" id="IPR001986">
    <property type="entry name" value="Enolpyruvate_Tfrase_dom"/>
</dbReference>
<feature type="domain" description="Enolpyruvate transferase" evidence="13">
    <location>
        <begin position="7"/>
        <end position="407"/>
    </location>
</feature>
<keyword evidence="8 12" id="KW-0131">Cell cycle</keyword>
<comment type="caution">
    <text evidence="14">The sequence shown here is derived from an EMBL/GenBank/DDBJ whole genome shotgun (WGS) entry which is preliminary data.</text>
</comment>
<gene>
    <name evidence="12 14" type="primary">murA</name>
    <name evidence="14" type="ORF">Q7A36_16980</name>
</gene>
<evidence type="ECO:0000256" key="10">
    <source>
        <dbReference type="ARBA" id="ARBA00038367"/>
    </source>
</evidence>
<sequence length="419" mass="44335">MDRIRIRGGRPLEGRIPVSGAKNATLPLMAAALLCDGPLRLLNAPDLADIATMAGLLRQHGLAVEHDKQARTLTLSGAASNLEAPYDLVRKMRASVLVLGPLLARYGQAKVSLPGGCAIGTRPVDLHLKGLEQMGASIEIEAGYILASAPHGLKGARILFPQVSVGATENLLMAACLAEGETELVNAAREPEIGDLAECLMRMGARIEGIGTDRLRIEGGARLTGATHPIVPDRIEAGTFAVAAAITGGRLLLEGARLDHLGTVARILREAGVEVTERPEGLRVSRLNGLSGVDVMTEPFPGFATDMQAQFMALMCVAEGASMITETIFENRFMHVPELMRMGARINYHGHSAIVRGVPKLSGAPVMATDLRASVSLVLAGLAAEGETIVNRVYHLDRGYERLEAKLAAVGADIERVPA</sequence>
<evidence type="ECO:0000256" key="6">
    <source>
        <dbReference type="ARBA" id="ARBA00022960"/>
    </source>
</evidence>
<evidence type="ECO:0000313" key="15">
    <source>
        <dbReference type="Proteomes" id="UP001243009"/>
    </source>
</evidence>
<feature type="binding site" evidence="12">
    <location>
        <position position="306"/>
    </location>
    <ligand>
        <name>UDP-N-acetyl-alpha-D-glucosamine</name>
        <dbReference type="ChEBI" id="CHEBI:57705"/>
    </ligand>
</feature>
<protein>
    <recommendedName>
        <fullName evidence="12">UDP-N-acetylglucosamine 1-carboxyvinyltransferase</fullName>
        <ecNumber evidence="12">2.5.1.7</ecNumber>
    </recommendedName>
    <alternativeName>
        <fullName evidence="12">Enoylpyruvate transferase</fullName>
    </alternativeName>
    <alternativeName>
        <fullName evidence="12">UDP-N-acetylglucosamine enolpyruvyl transferase</fullName>
        <shortName evidence="12">EPT</shortName>
    </alternativeName>
</protein>
<keyword evidence="6 12" id="KW-0133">Cell shape</keyword>
<dbReference type="Gene3D" id="3.65.10.10">
    <property type="entry name" value="Enolpyruvate transferase domain"/>
    <property type="match status" value="2"/>
</dbReference>
<evidence type="ECO:0000259" key="13">
    <source>
        <dbReference type="Pfam" id="PF00275"/>
    </source>
</evidence>
<keyword evidence="12" id="KW-0670">Pyruvate</keyword>
<evidence type="ECO:0000256" key="12">
    <source>
        <dbReference type="HAMAP-Rule" id="MF_00111"/>
    </source>
</evidence>
<evidence type="ECO:0000256" key="8">
    <source>
        <dbReference type="ARBA" id="ARBA00023306"/>
    </source>
</evidence>
<evidence type="ECO:0000313" key="14">
    <source>
        <dbReference type="EMBL" id="MDO9710050.1"/>
    </source>
</evidence>
<proteinExistence type="inferred from homology"/>
<feature type="modified residue" description="2-(S-cysteinyl)pyruvic acid O-phosphothioketal" evidence="12">
    <location>
        <position position="117"/>
    </location>
</feature>
<dbReference type="Pfam" id="PF00275">
    <property type="entry name" value="EPSP_synthase"/>
    <property type="match status" value="1"/>
</dbReference>
<evidence type="ECO:0000256" key="2">
    <source>
        <dbReference type="ARBA" id="ARBA00004752"/>
    </source>
</evidence>
<keyword evidence="3 12" id="KW-0963">Cytoplasm</keyword>
<comment type="pathway">
    <text evidence="2 12">Cell wall biogenesis; peptidoglycan biosynthesis.</text>
</comment>
<dbReference type="InterPro" id="IPR036968">
    <property type="entry name" value="Enolpyruvate_Tfrase_sf"/>
</dbReference>
<dbReference type="InterPro" id="IPR050068">
    <property type="entry name" value="MurA_subfamily"/>
</dbReference>
<feature type="binding site" evidence="12">
    <location>
        <position position="328"/>
    </location>
    <ligand>
        <name>UDP-N-acetyl-alpha-D-glucosamine</name>
        <dbReference type="ChEBI" id="CHEBI:57705"/>
    </ligand>
</feature>
<feature type="binding site" evidence="12">
    <location>
        <position position="93"/>
    </location>
    <ligand>
        <name>UDP-N-acetyl-alpha-D-glucosamine</name>
        <dbReference type="ChEBI" id="CHEBI:57705"/>
    </ligand>
</feature>
<keyword evidence="5 12" id="KW-0808">Transferase</keyword>
<feature type="binding site" evidence="12">
    <location>
        <begin position="122"/>
        <end position="126"/>
    </location>
    <ligand>
        <name>UDP-N-acetyl-alpha-D-glucosamine</name>
        <dbReference type="ChEBI" id="CHEBI:57705"/>
    </ligand>
</feature>
<keyword evidence="4 12" id="KW-0132">Cell division</keyword>
<evidence type="ECO:0000256" key="1">
    <source>
        <dbReference type="ARBA" id="ARBA00004496"/>
    </source>
</evidence>
<evidence type="ECO:0000256" key="5">
    <source>
        <dbReference type="ARBA" id="ARBA00022679"/>
    </source>
</evidence>
<dbReference type="Proteomes" id="UP001243009">
    <property type="component" value="Unassembled WGS sequence"/>
</dbReference>
<dbReference type="EC" id="2.5.1.7" evidence="12"/>
<comment type="similarity">
    <text evidence="10 12">Belongs to the EPSP synthase family. MurA subfamily.</text>
</comment>
<dbReference type="RefSeq" id="WP_305104914.1">
    <property type="nucleotide sequence ID" value="NZ_JAUTWS010000015.1"/>
</dbReference>
<accession>A0ABT9E1K6</accession>
<dbReference type="InterPro" id="IPR005750">
    <property type="entry name" value="UDP_GlcNAc_COvinyl_MurA"/>
</dbReference>
<evidence type="ECO:0000256" key="3">
    <source>
        <dbReference type="ARBA" id="ARBA00022490"/>
    </source>
</evidence>
<comment type="catalytic activity">
    <reaction evidence="11 12">
        <text>phosphoenolpyruvate + UDP-N-acetyl-alpha-D-glucosamine = UDP-N-acetyl-3-O-(1-carboxyvinyl)-alpha-D-glucosamine + phosphate</text>
        <dbReference type="Rhea" id="RHEA:18681"/>
        <dbReference type="ChEBI" id="CHEBI:43474"/>
        <dbReference type="ChEBI" id="CHEBI:57705"/>
        <dbReference type="ChEBI" id="CHEBI:58702"/>
        <dbReference type="ChEBI" id="CHEBI:68483"/>
        <dbReference type="EC" id="2.5.1.7"/>
    </reaction>
</comment>
<dbReference type="InterPro" id="IPR013792">
    <property type="entry name" value="RNA3'P_cycl/enolpyr_Trfase_a/b"/>
</dbReference>
<dbReference type="HAMAP" id="MF_00111">
    <property type="entry name" value="MurA"/>
    <property type="match status" value="1"/>
</dbReference>